<evidence type="ECO:0000313" key="1">
    <source>
        <dbReference type="EMBL" id="KIE57949.1"/>
    </source>
</evidence>
<evidence type="ECO:0000313" key="2">
    <source>
        <dbReference type="EMBL" id="QDQ42380.1"/>
    </source>
</evidence>
<protein>
    <submittedName>
        <fullName evidence="2">Uncharacterized protein</fullName>
    </submittedName>
</protein>
<keyword evidence="3" id="KW-1185">Reference proteome</keyword>
<dbReference type="KEGG" id="mkc:kam1_1152"/>
<evidence type="ECO:0000313" key="3">
    <source>
        <dbReference type="Proteomes" id="UP000031594"/>
    </source>
</evidence>
<sequence>MIVQKEILSLISLFFLCFCCKAFEQTLEKSFHKSRLDSYAQLILLPSPNQPGTLQAHVIFTQQYEVHTYDYEHWEKNVPIFEEDPRFPALWMKYWVDGVTVPIIRKQISQWNWFYVKTKHNCQYFWAADIYWPKNKTVKTLLQAEFLVLATSATKDSFEYINNVGVTGSGSPPFNEISFTFDLSGIARSIPAIGKTNSPFYLQWIYGSFFSIYPKGYQLEKGKVRWQFENVWKIDEKFKVEWYAWYRSIK</sequence>
<evidence type="ECO:0000313" key="4">
    <source>
        <dbReference type="Proteomes" id="UP000315925"/>
    </source>
</evidence>
<reference evidence="4" key="3">
    <citation type="submission" date="2019-03" db="EMBL/GenBank/DDBJ databases">
        <title>Complete genome of Methylacidiphilum kamchatkense Kam1.</title>
        <authorList>
            <person name="Kruse T."/>
            <person name="Murarilal Ratnadevi C."/>
            <person name="Erikstad H.-A."/>
            <person name="Birkeland N.-K."/>
        </authorList>
    </citation>
    <scope>NUCLEOTIDE SEQUENCE [LARGE SCALE GENOMIC DNA]</scope>
    <source>
        <strain evidence="4">kam1</strain>
    </source>
</reference>
<organism evidence="2 4">
    <name type="scientific">Methylacidiphilum kamchatkense Kam1</name>
    <dbReference type="NCBI Taxonomy" id="1202785"/>
    <lineage>
        <taxon>Bacteria</taxon>
        <taxon>Pseudomonadati</taxon>
        <taxon>Verrucomicrobiota</taxon>
        <taxon>Methylacidiphilae</taxon>
        <taxon>Methylacidiphilales</taxon>
        <taxon>Methylacidiphilaceae</taxon>
        <taxon>Methylacidiphilum (ex Ratnadevi et al. 2023)</taxon>
    </lineage>
</organism>
<reference evidence="2" key="2">
    <citation type="journal article" date="2019" name="BMC Genomics">
        <title>Complete genome sequence analysis of the thermoacidophilic verrucomicrobial methanotroph 'Candidatus Methylacidiphilum kamchatkense' strain Kam1 and comparison with its closest relatives.</title>
        <authorList>
            <person name="Kruse T."/>
            <person name="Ratnadevi C.M."/>
            <person name="Erikstad H.A."/>
            <person name="Birkeland N.K."/>
        </authorList>
    </citation>
    <scope>NUCLEOTIDE SEQUENCE</scope>
    <source>
        <strain evidence="2">Kam1</strain>
    </source>
</reference>
<dbReference type="EMBL" id="JQNX01000008">
    <property type="protein sequence ID" value="KIE57949.1"/>
    <property type="molecule type" value="Genomic_DNA"/>
</dbReference>
<name>A0A0C1UMY1_9BACT</name>
<reference evidence="1 3" key="1">
    <citation type="submission" date="2014-08" db="EMBL/GenBank/DDBJ databases">
        <title>Methylacidiphilum kamchatkense strain Kam1 draft genome sequence.</title>
        <authorList>
            <person name="Birkeland N.-K."/>
            <person name="Erikstad H.A."/>
        </authorList>
    </citation>
    <scope>NUCLEOTIDE SEQUENCE [LARGE SCALE GENOMIC DNA]</scope>
    <source>
        <strain evidence="1 3">Kam1</strain>
    </source>
</reference>
<dbReference type="Proteomes" id="UP000031594">
    <property type="component" value="Unassembled WGS sequence"/>
</dbReference>
<proteinExistence type="predicted"/>
<dbReference type="EMBL" id="CP037899">
    <property type="protein sequence ID" value="QDQ42380.1"/>
    <property type="molecule type" value="Genomic_DNA"/>
</dbReference>
<dbReference type="AlphaFoldDB" id="A0A0C1UMY1"/>
<accession>A0A0C1UMY1</accession>
<dbReference type="OrthoDB" id="199158at2"/>
<dbReference type="Proteomes" id="UP000315925">
    <property type="component" value="Chromosome"/>
</dbReference>
<gene>
    <name evidence="1" type="ORF">A946_09865</name>
    <name evidence="2" type="ORF">kam1_1152</name>
</gene>
<dbReference type="STRING" id="1202785.A946_09865"/>
<dbReference type="RefSeq" id="WP_039722039.1">
    <property type="nucleotide sequence ID" value="NZ_CP037899.1"/>
</dbReference>